<dbReference type="InterPro" id="IPR001434">
    <property type="entry name" value="OmcB-like_DUF11"/>
</dbReference>
<dbReference type="Gene3D" id="2.60.40.740">
    <property type="match status" value="2"/>
</dbReference>
<evidence type="ECO:0000313" key="4">
    <source>
        <dbReference type="Proteomes" id="UP001238163"/>
    </source>
</evidence>
<dbReference type="PANTHER" id="PTHR34819">
    <property type="entry name" value="LARGE CYSTEINE-RICH PERIPLASMIC PROTEIN OMCB"/>
    <property type="match status" value="1"/>
</dbReference>
<accession>A0AAE3VF83</accession>
<reference evidence="3" key="1">
    <citation type="submission" date="2023-07" db="EMBL/GenBank/DDBJ databases">
        <title>Genomic Encyclopedia of Type Strains, Phase IV (KMG-IV): sequencing the most valuable type-strain genomes for metagenomic binning, comparative biology and taxonomic classification.</title>
        <authorList>
            <person name="Goeker M."/>
        </authorList>
    </citation>
    <scope>NUCLEOTIDE SEQUENCE</scope>
    <source>
        <strain evidence="3">DSM 24202</strain>
    </source>
</reference>
<dbReference type="Pfam" id="PF00932">
    <property type="entry name" value="LTD"/>
    <property type="match status" value="1"/>
</dbReference>
<proteinExistence type="predicted"/>
<gene>
    <name evidence="3" type="ORF">J3R75_001520</name>
</gene>
<dbReference type="InterPro" id="IPR036415">
    <property type="entry name" value="Lamin_tail_dom_sf"/>
</dbReference>
<protein>
    <submittedName>
        <fullName evidence="3">Repeat protein (TIGR01451 family)/fimbrial isopeptide formation D2 family protein</fullName>
    </submittedName>
</protein>
<dbReference type="PROSITE" id="PS51841">
    <property type="entry name" value="LTD"/>
    <property type="match status" value="1"/>
</dbReference>
<evidence type="ECO:0000259" key="2">
    <source>
        <dbReference type="PROSITE" id="PS51841"/>
    </source>
</evidence>
<feature type="region of interest" description="Disordered" evidence="1">
    <location>
        <begin position="4158"/>
        <end position="4180"/>
    </location>
</feature>
<dbReference type="Proteomes" id="UP001238163">
    <property type="component" value="Unassembled WGS sequence"/>
</dbReference>
<dbReference type="InterPro" id="IPR026466">
    <property type="entry name" value="Fim_isopep_form_D2_dom"/>
</dbReference>
<evidence type="ECO:0000256" key="1">
    <source>
        <dbReference type="SAM" id="MobiDB-lite"/>
    </source>
</evidence>
<organism evidence="3 4">
    <name type="scientific">Oligosphaera ethanolica</name>
    <dbReference type="NCBI Taxonomy" id="760260"/>
    <lineage>
        <taxon>Bacteria</taxon>
        <taxon>Pseudomonadati</taxon>
        <taxon>Lentisphaerota</taxon>
        <taxon>Oligosphaeria</taxon>
        <taxon>Oligosphaerales</taxon>
        <taxon>Oligosphaeraceae</taxon>
        <taxon>Oligosphaera</taxon>
    </lineage>
</organism>
<dbReference type="InterPro" id="IPR047589">
    <property type="entry name" value="DUF11_rpt"/>
</dbReference>
<dbReference type="EMBL" id="JAUSVL010000001">
    <property type="protein sequence ID" value="MDQ0289413.1"/>
    <property type="molecule type" value="Genomic_DNA"/>
</dbReference>
<dbReference type="InterPro" id="IPR001322">
    <property type="entry name" value="Lamin_tail_dom"/>
</dbReference>
<dbReference type="Pfam" id="PF01345">
    <property type="entry name" value="DUF11"/>
    <property type="match status" value="3"/>
</dbReference>
<dbReference type="SUPFAM" id="SSF74853">
    <property type="entry name" value="Lamin A/C globular tail domain"/>
    <property type="match status" value="1"/>
</dbReference>
<dbReference type="RefSeq" id="WP_307260832.1">
    <property type="nucleotide sequence ID" value="NZ_JAUSVL010000001.1"/>
</dbReference>
<keyword evidence="4" id="KW-1185">Reference proteome</keyword>
<evidence type="ECO:0000313" key="3">
    <source>
        <dbReference type="EMBL" id="MDQ0289413.1"/>
    </source>
</evidence>
<comment type="caution">
    <text evidence="3">The sequence shown here is derived from an EMBL/GenBank/DDBJ whole genome shotgun (WGS) entry which is preliminary data.</text>
</comment>
<sequence length="5003" mass="526650">MMNNRISIWTFVLLTMALPLFGALRINEVMFDPGAGEDPDAEFIELYNEGPGDVDLLNWSLDVNGLPLKTFDVSLILPAGQYLAVFMGSPAAPPPSSYLLGLASEVLGDNGGEILLRDDTSTPHDYIAYGTVVATPPAPLVFPLPISLAYWQSGDSIAFIQPDGTTNDDPSQWLNRRGANVTPAATNNRQPAPVVSYGSITVPAAFPSVNSCEEIEVPVTVSYSHEAPVFNAVVTSTLPAGFLFVSASAGGVFDDATRSVSWSLDTLDADAAVSVRVRPNCSVTTGQFTSAALALSFCRYPSQVPPVMVNSANVIASFDVNVPELNVAMSQYNTGAKVIIANVGSVVEFQIEVTNTGTGTLPGDGAFMTLTLAANLSLIGFRQNGPLGPPVEDLALDVVNGIFTGSTGAIAPAQTRMFYVKALSVGCATVFNCAKIELNWTCADNPPGTQSCSVDVDSGASVFCPPTLTFEVPVGAPAVYMGCQDVVRNIVVSNPNGVPLEITSLDVNLPSGYYWVSTSIGATAVGTYDQAGKSLSFTAAEISGGTGTIGAYGMISIELVMRPSCTATTDRKSTGVFVYEIECPLSGPLLASVSAEGNGITLRQPALAVAVQDPANPSKTTVLAERGEIVTFKVVVVNNGLGDLDTDGKAPGEEGGWLELLSVGSGLSMQSVRDITLGEPGVEVTPAGAPARWPTGVMGAGSDRTYLVDFLVQDCVDVSYDIGTYWTCAGADPLDNCQQDGESKGSVSIVLRNPSLSIAPTPFVVNYCTGATVSVPVSNADDDGIGAARNVSVALMGLNLAHYDIAMDPGSPFAVSIAGNVATFSLVDGDDADNDGGKDDIGRGHTCNIDFTVNIKDGVCSAATDGTLVYQPYYEDSCGIPYTAGTQLSSYSRTDRVGVAFTKAGPTIARVGDNGLVWTVSFSYTGQPGASFEYTLTDNYPDASNDLFGSFTIVSFADGGGSLTPGVDYTDDGDRITRSVTTVFDGDGNFSETFTIVFDAPDTVCAGGRTYTNSANVVINTPAAPVDCNDCTLPTTLSSASSITLNNRVEDDIDQHNRRVTYNNINIHGLDNSAYQGAGETCSTMVFDQILRFTPASPGAWAVDVDPGPDVSMRSVRFRDALNERLRAPNGVKKDLNVQIYYFAAPWEPAVPAGTDYGPNGTGLVDWNAVSYVAPTGAADGLLEIDLGGLDAIPGGAPSVPADGGILWIRYTLQAQSESVGTFTDFALVTVPLPGGDPCSLGQPETEYYHLAFVSIANSVPTVSISNVSSPNPLHIDRCETLTLRFNLGAEDSRPFDVYDARLVVDLGGNYRYLPGTTSFGAALLDEGGLSITSFEPIEAGNTLTWNFGDIRGLSGAGNRYVDITVQKSCDQASTWVGATISGNNQCNQIDDANGPGAANSQDAAIAAIVDFDDGDSTSYEPLLYSGRLETRFASQRVFYNDAYPTALLHIVNSGNGTLYNARIPVELGSLHNGTGSLTFLEAHVTAVSGSTSATVDTVNPIIPVAFGPEYAHGYRQITFAVDWMAPSSIVTIRLRLRMVLCADLSLKIVQAHWGCPSGPADACPENLDAPELNSSMEIRSGTARLLVIEHQSSPSIVDLCGSKMRIAIDVLNAGSVDVYEPIIRERFPEGLQIIPDSVHYSINGGALTPFPEISAAGLRYSEMNSTVTGIGTYQTIFWNFTDPDNDGDEADSLLPSPAFDDPFATDPLFNRHVVMKPTTRLRIEFDAELDGCANALAYQNSSRRAEATLLFDLPCHHDDRVGINGEPIVGPGRLPLDDTTRESTFLDPGEANVSVRVSGQNITQGAPVDFGQVNAELNDAVEWTVQLDALGPGVVPDPILELFVPAILSVDFATAPPVISSPANIVFVDSNPAGVPQANPAGMTYTFVFRNTDPAMIAANREYYFSATEKVTIAVPTQLNTCIDEKPTFEALLRWGCCLGTPGLEAASGQDQASLPIKSKADPPSISVVEGDGALIAEFDSCLGAYTIILTSPTTNRELSLRQLDVTMTLPNGWTYAPLVGDGTDFIYAGTGARQAADQLLPAEEEPVIVGDVLRWTSVSRGGNIPDDRAKLFPQEQLRIVVYLRADGSGVNCDLDGENNPSVPSFTQSVTFANYEDSCGGSLDSPKGASVAINPENPSLNILLVPSTRFIGSGSTDVQWELRIQNTGDKAAADIVLELDFGLGYSSVSHTGGAPAPAQVGNAFNWPIGSILSLPPAETLVWTFTASIDTVTRGDLAAQAAVRGYCRERDASLGCTYAFAETEQFVSGASIVKTLDGTRLQMPAVSTTPGPNDPAATAANASVGTILRNVIRVQIYEGGETDIIVRDVLPSGLVFLEANLVDSAGDWLANLVPTSSSNNIITFSHSSIGQFDNIVGGRIGADAFFLEIWSRVDDDTAVVTDGVVLTNTAQLTVIRGNQVFDHTTPDLALFSANEVTILEPFIRNDASLTKISDPPSLPANHVGAPLDIEPRPGGDNPVAYTFTAINTGSSPAYELEFTDLFPWQFEDPTALASPYGVIVSITPEAGPPARNLIKDTDYALSWVAGVSPNPGTLTVNLLPTADATLGVNETITIAYHGKVETFAPGTFVDNSGDVTGYSSLPAAGATLITARGTSLAENDDERTSYGGIYRNLPVKRTYHKFTNELIASGAIIAEITPMADGNPPALRDDGSTRATIGEQIEYWLRLSLPQLITLHDLAFVLDVPDGLTVRSAQWEIVLVDGDFSGAEKNLSHVELGTGVTQVRGQAGVGVDDFPQPLSNNSGSDQEMLVKVLFTVDRSYTGGVPVIANNLFSLPASFSWSTGSDNTDPIPAFTVLEPDLTTLTKTRSAHLQADNATPAVSPGTGTYRNYNLIGPDNPASATDPVANIYQVRPGDIVEYTVTFRNDGSATAWDIQLRDTIPLGMTLRPGSVSIQTNPPDADVSISEPAPAPVVIFNINRVLPGHDVTVTYRCDVDTGVAAGRYLQNQAEIIQYSSLPAAPFVPPVMPVVAWPEADRSVTSGGTDQYTALGPVFEKVGTEYPTSSKTVAAEITAPAGKLKDGTSRATIGELMTYELRVDIPDTTVLYDFTFGDVLPDGLTVRNATYSINGGPAVALDAAAIPSGTTTVSATSNPFGDVAGQPGVTDEIVIVITATVDQSFVSATGATDNGPFGIGGANGVVDAGDVIANNASFTWNQVNDTATTLSQDVESTPVTFTILEPRLVNLTKAKAAVSPAAFAGPGDGYRNYNAVGPSPNNSGPVNDVDLAVPGHIVRYTLTLSNTGNTIAYDVDVTDTIPSGMSYVPGSASVAAGPQPSVIAFRNVPLAPVPPSQTITFELNQLEAGNTATIEYQLQVDVPAAAGRFLLNQANLTDYRSLPAATAAFPDAARDTAEPSPRYATLGPALAYLGTAFPTASKTVASEISLPAGKLADGSARGTIGEVMTYELLVDIPDDHILYDLLVEDVIPANLTVRSQNLVPADITFAVINNNGTVTTYGPAAPQLGIVGNTVGLYLESDVRAQNGVVNEIRVVIAVTIDDVAANVAGTVFANNVTTTWNQVDENPGTPGARGTVNSVVTPAPADEPDSVDFMVIEPALASGILTKTRSGHYLADGVSAAVSPGTASYRNYNPTGPVSHLGAQDPVPNVYQVRPTEILEFTATFTNSGDARAYDITLIDSVPAGFTLLAAGVNAPTLSGGSTVGIAFINGTPSQPGGSGTPISFVINWLDPGQTCTMTFRTQIQPGIGAGAYLQNQLAIVDFGTTPDATAVFPALERDTASLVPYTAPNPKYEKVGSEYPVTSKTIQTELTAPAGKLRDGSSRATIGELVTYEILLDIKDDLQLFDLSLNDLLPDGLTAVSATYSINGAAPVALTIAAQGNGTTQIIDTATPLGDVAAVAALDNEVVFTITATVDQSFISAIGASDNGPFGVGGANGIVDAGDIIGNNAAFTWNQLNDEASASTQNAEAAVVLLTIVEPTLNSSFSKDLIRVLDSDGNTNVTTTRGHTGTISAELVPAAAGGKASYFRYPLGGGNPTRVDDVQVVLPEDYVEFRITVTNSGNARAFDVKIRDVLPPVAAVDYVSGTGSFAVGAGPYDTGSAGSLLNVASSVVNVAGVDCTQLDFTIDMINPGDSVVILYRLRVLQGIGAGHYIGQNVADLLDYGTLPDGSFAVQVGNLPSGNTVYDNSRERDTASTPAYATQGPDGDDIGVQYPEFITRVYRRYDIEGVLTDTLLLDATNIRIGEVLIYELEAVLPRYTTLFDGGAAGNALAFRHRLNRGYHLLAGTEKLAGGDIDLTALLKVGSPPMPYPILETQQIPTWYFTDIANTAATAQRAQLRFQAEVRSSEYTGAAYFTDQTLSYSLAGRSYLFWNTIDAPEKNTLLAEAVLNTGDHPFLQRDGVATAVVQPNLQLFKNSNPAPDSFIGVSTGIGDTISYTLTLRNWDNAGAGPYRGRGTAYNVLVTDILPKDIAPSPPAEPLLTAAVHSINSGTGATGAVLRPLVLGSDYTYDYSFDSVTMQGTITVRTIRDVLNNDYASRIAANNALVIGYQVSVNPDIGAQGSGAGQRVNQALLDDYYSFPEGINDPNNKLYGPDGPQRTSLLTETPAITKSSANAGDSVVAGAVVEYAIVAPTPVIRANLYDIEIRDSIPNGLTFGGDGSIAGVGPGPVSLDLGDAPGQVPGSEVVVSGGSGAVTISISGRELVVTVERVDAEGGADQVTVSMRTLIKDSFDNGAPIARLHEFTNAASLLWYDDDSSFLERSRYATISGTVSHFYDARGILFEPSHTGTAQPGTIRSYRHILRNFEENDINVPLVFSSTQSSWVWQLFIGDGDGNMVDGPYATGHVVNVPANGLVEVIMRAFVPSEITSLTTDVLTITATGAVDNVIAVTDVTVTQAERVAVFKEVSTTGDYATRLNVQPSQGNAVNQRIRFVNTGPDDIKEVYIFDFIPEHTAYIANSAVNTAEFGLQYSKDGGVTWLAGEPADNGESVVNGTVPAVTNLRWYYNGGAALTPGNEHVITFQLRIK</sequence>
<dbReference type="PANTHER" id="PTHR34819:SF3">
    <property type="entry name" value="CELL SURFACE PROTEIN"/>
    <property type="match status" value="1"/>
</dbReference>
<dbReference type="NCBIfam" id="TIGR01451">
    <property type="entry name" value="B_ant_repeat"/>
    <property type="match status" value="4"/>
</dbReference>
<name>A0AAE3VF83_9BACT</name>
<feature type="domain" description="LTD" evidence="2">
    <location>
        <begin position="12"/>
        <end position="128"/>
    </location>
</feature>
<dbReference type="InterPro" id="IPR051172">
    <property type="entry name" value="Chlamydia_OmcB"/>
</dbReference>
<dbReference type="NCBIfam" id="TIGR04226">
    <property type="entry name" value="RrgB_K2N_iso_D2"/>
    <property type="match status" value="1"/>
</dbReference>